<comment type="similarity">
    <text evidence="2">Belongs to the ATP-dependent AMP-binding enzyme family.</text>
</comment>
<dbReference type="Pfam" id="PF07993">
    <property type="entry name" value="NAD_binding_4"/>
    <property type="match status" value="1"/>
</dbReference>
<dbReference type="NCBIfam" id="TIGR01733">
    <property type="entry name" value="AA-adenyl-dom"/>
    <property type="match status" value="1"/>
</dbReference>
<dbReference type="InterPro" id="IPR013120">
    <property type="entry name" value="FAR_NAD-bd"/>
</dbReference>
<dbReference type="InterPro" id="IPR023213">
    <property type="entry name" value="CAT-like_dom_sf"/>
</dbReference>
<dbReference type="InterPro" id="IPR036291">
    <property type="entry name" value="NAD(P)-bd_dom_sf"/>
</dbReference>
<dbReference type="Pfam" id="PF00668">
    <property type="entry name" value="Condensation"/>
    <property type="match status" value="1"/>
</dbReference>
<dbReference type="Proteomes" id="UP001235840">
    <property type="component" value="Unassembled WGS sequence"/>
</dbReference>
<dbReference type="PANTHER" id="PTHR45527">
    <property type="entry name" value="NONRIBOSOMAL PEPTIDE SYNTHETASE"/>
    <property type="match status" value="1"/>
</dbReference>
<evidence type="ECO:0000256" key="1">
    <source>
        <dbReference type="ARBA" id="ARBA00001957"/>
    </source>
</evidence>
<dbReference type="SUPFAM" id="SSF47336">
    <property type="entry name" value="ACP-like"/>
    <property type="match status" value="1"/>
</dbReference>
<evidence type="ECO:0000256" key="2">
    <source>
        <dbReference type="ARBA" id="ARBA00006432"/>
    </source>
</evidence>
<evidence type="ECO:0000256" key="3">
    <source>
        <dbReference type="ARBA" id="ARBA00022450"/>
    </source>
</evidence>
<sequence>MKNEDKMAGSFQATTDEAILTFPMSAGQRRLWLLEQLGQQEAAYSLAFAYHIREEIQLQALQESFLKMINRHESLRTVFQNISGEPMQRIFPSMPFKLEVIELEEDVVEQLDRNIKVLRVIKELSRRSFDLANGPLMRAYILKKKEQSECILLITIHHIIFDGWSLPIFNKELMLYYRSIINGETLQLKELPIQYADFAEWQQEWLEGAEARNQLAYWNKQLHEEIEKLELPTDFSRSQSQSFRGAQYKFVLPTELLEGISELKQTEGTSLFVTMYSIFVTLLYRYSNQKDIYVGTPVSCRQDYQVKDIIGFFVNTVVLKSQISDSLTFKELLIRSHNTLIEALDHQDYPLDQLVEVIKPRREPGLSPFFQVMFSVQDMASQELWMEGSPVTRLDVDNETAKYDITFMINQESDGGLSCLIEFNKDLFTLETVQRMGVHFSRIAKAVIANPEVQLSRITFLTEEEQAFFLKEGHSQGETLYDKTIQELFEKQVEDTPQDIAIVFGEQRLTYTELNEKANQLARKLFIKGVEPDQLVGIMVEHSIEMVIGLLGILKAGGAYLPIDPDYPIERIQYMLENSGVSLLLTQQHLKKRWPSASNFLFTEIMDLNEEGLFTGKTQNVIPRAQASDLAYVMYTSGSTGVPKGVMVEHRNVIRLIKEPTYVQLNKGDRLLQTGAIVFDASTFEIWGSLLSGLTLYLIKKEQLLDADELCRVINKNEITTMWLTASLFNQLSDHDVNMFHGVKQLLVGGEKLSPKHINQLKRSNSEIKIINGYGPTESTTFSTTFMVDKFYESNIPIGKPINDTWIYIIDKHHQLQPMGIVGELCIGGAGLARGYLNRPDLTKEKFISNPFVTGTRMYKTGDLARWLPDGTIEYLGRMDDQVKIRGFRIELGDIENQLLKFDQITEAVVTTEISESGEKQLCAYIVAETELSSSELRSYLSTRLPEYMIPVHFAKVNQMPLTPNGKVDKRALAKGEKSSLQTGASYVAPRDQVEQDMVTLCAEILGLAEETISITDDIFTLGGDSIKMIKLYSRSLSKGWSVRINDYFELRTIEKLAQKAAAKEALPKKITKEREVLPKKEHRSRFKDGDAILLTGVTGYLGAHLLDELINQTSSEVYCLVRAESRQNAESRAQELLDNYFTSSEKTSLHLADKQHVHIICGDIAKPKLGLEEVDYLYLKEKVKTVIHAAALTKHYGEYSAFERANIQGTREIIRFCGTERSLHYVSTMSVGGQEVGGQGCVVFDENSFFIGQNYEDNVYMKSKFLAESDIYDAVEAGLEATIYRVGNLTGRWRDGSFQRNIMENAFYRLLRSLLELGKVPENWLQEAVEFTPVDLCSKAIIGLVLEQGNKAKELAYHVYNHKKLSLAKLLRICTQNGFSMQVLKQEEFKEYLNGLSQHPSKMKKLEGLAPILERGEIKKKNRVEHSSNITIETLEKLDFEWPEVDQLYLEKIIKHMLSTGFVSR</sequence>
<keyword evidence="8" id="KW-1185">Reference proteome</keyword>
<organism evidence="7 8">
    <name type="scientific">Caldalkalibacillus horti</name>
    <dbReference type="NCBI Taxonomy" id="77523"/>
    <lineage>
        <taxon>Bacteria</taxon>
        <taxon>Bacillati</taxon>
        <taxon>Bacillota</taxon>
        <taxon>Bacilli</taxon>
        <taxon>Bacillales</taxon>
        <taxon>Bacillaceae</taxon>
        <taxon>Caldalkalibacillus</taxon>
    </lineage>
</organism>
<dbReference type="RefSeq" id="WP_307389470.1">
    <property type="nucleotide sequence ID" value="NZ_BAAADK010000009.1"/>
</dbReference>
<gene>
    <name evidence="7" type="ORF">J2S11_000105</name>
</gene>
<reference evidence="7 8" key="1">
    <citation type="submission" date="2023-07" db="EMBL/GenBank/DDBJ databases">
        <title>Genomic Encyclopedia of Type Strains, Phase IV (KMG-IV): sequencing the most valuable type-strain genomes for metagenomic binning, comparative biology and taxonomic classification.</title>
        <authorList>
            <person name="Goeker M."/>
        </authorList>
    </citation>
    <scope>NUCLEOTIDE SEQUENCE [LARGE SCALE GENOMIC DNA]</scope>
    <source>
        <strain evidence="7 8">DSM 12751</strain>
    </source>
</reference>
<dbReference type="Gene3D" id="3.30.559.30">
    <property type="entry name" value="Nonribosomal peptide synthetase, condensation domain"/>
    <property type="match status" value="1"/>
</dbReference>
<dbReference type="PROSITE" id="PS50075">
    <property type="entry name" value="CARRIER"/>
    <property type="match status" value="1"/>
</dbReference>
<dbReference type="Pfam" id="PF13193">
    <property type="entry name" value="AMP-binding_C"/>
    <property type="match status" value="1"/>
</dbReference>
<dbReference type="SUPFAM" id="SSF51735">
    <property type="entry name" value="NAD(P)-binding Rossmann-fold domains"/>
    <property type="match status" value="1"/>
</dbReference>
<evidence type="ECO:0000256" key="5">
    <source>
        <dbReference type="ARBA" id="ARBA00022598"/>
    </source>
</evidence>
<dbReference type="Gene3D" id="3.40.50.980">
    <property type="match status" value="2"/>
</dbReference>
<dbReference type="InterPro" id="IPR001242">
    <property type="entry name" value="Condensation_dom"/>
</dbReference>
<dbReference type="Gene3D" id="3.30.559.10">
    <property type="entry name" value="Chloramphenicol acetyltransferase-like domain"/>
    <property type="match status" value="1"/>
</dbReference>
<dbReference type="Gene3D" id="2.30.38.10">
    <property type="entry name" value="Luciferase, Domain 3"/>
    <property type="match status" value="1"/>
</dbReference>
<evidence type="ECO:0000313" key="8">
    <source>
        <dbReference type="Proteomes" id="UP001235840"/>
    </source>
</evidence>
<dbReference type="CDD" id="cd19531">
    <property type="entry name" value="LCL_NRPS-like"/>
    <property type="match status" value="1"/>
</dbReference>
<proteinExistence type="inferred from homology"/>
<dbReference type="NCBIfam" id="TIGR01746">
    <property type="entry name" value="Thioester-redct"/>
    <property type="match status" value="1"/>
</dbReference>
<dbReference type="InterPro" id="IPR010080">
    <property type="entry name" value="Thioester_reductase-like_dom"/>
</dbReference>
<dbReference type="InterPro" id="IPR000873">
    <property type="entry name" value="AMP-dep_synth/lig_dom"/>
</dbReference>
<feature type="domain" description="Carrier" evidence="6">
    <location>
        <begin position="989"/>
        <end position="1065"/>
    </location>
</feature>
<comment type="caution">
    <text evidence="7">The sequence shown here is derived from an EMBL/GenBank/DDBJ whole genome shotgun (WGS) entry which is preliminary data.</text>
</comment>
<name>A0ABT9VT91_9BACI</name>
<dbReference type="Gene3D" id="3.30.300.30">
    <property type="match status" value="1"/>
</dbReference>
<dbReference type="InterPro" id="IPR010071">
    <property type="entry name" value="AA_adenyl_dom"/>
</dbReference>
<dbReference type="CDD" id="cd12117">
    <property type="entry name" value="A_NRPS_Srf_like"/>
    <property type="match status" value="1"/>
</dbReference>
<evidence type="ECO:0000313" key="7">
    <source>
        <dbReference type="EMBL" id="MDQ0164206.1"/>
    </source>
</evidence>
<protein>
    <submittedName>
        <fullName evidence="7">Amino acid adenylation domain-containing protein/thioester reductase-like protein</fullName>
    </submittedName>
</protein>
<dbReference type="InterPro" id="IPR045851">
    <property type="entry name" value="AMP-bd_C_sf"/>
</dbReference>
<dbReference type="PANTHER" id="PTHR45527:SF1">
    <property type="entry name" value="FATTY ACID SYNTHASE"/>
    <property type="match status" value="1"/>
</dbReference>
<comment type="cofactor">
    <cofactor evidence="1">
        <name>pantetheine 4'-phosphate</name>
        <dbReference type="ChEBI" id="CHEBI:47942"/>
    </cofactor>
</comment>
<dbReference type="InterPro" id="IPR020845">
    <property type="entry name" value="AMP-binding_CS"/>
</dbReference>
<keyword evidence="4" id="KW-0597">Phosphoprotein</keyword>
<dbReference type="SUPFAM" id="SSF52777">
    <property type="entry name" value="CoA-dependent acyltransferases"/>
    <property type="match status" value="2"/>
</dbReference>
<dbReference type="Pfam" id="PF00550">
    <property type="entry name" value="PP-binding"/>
    <property type="match status" value="1"/>
</dbReference>
<evidence type="ECO:0000256" key="4">
    <source>
        <dbReference type="ARBA" id="ARBA00022553"/>
    </source>
</evidence>
<dbReference type="CDD" id="cd05235">
    <property type="entry name" value="SDR_e1"/>
    <property type="match status" value="1"/>
</dbReference>
<dbReference type="InterPro" id="IPR009081">
    <property type="entry name" value="PP-bd_ACP"/>
</dbReference>
<dbReference type="Gene3D" id="3.40.50.720">
    <property type="entry name" value="NAD(P)-binding Rossmann-like Domain"/>
    <property type="match status" value="1"/>
</dbReference>
<dbReference type="SUPFAM" id="SSF56801">
    <property type="entry name" value="Acetyl-CoA synthetase-like"/>
    <property type="match status" value="1"/>
</dbReference>
<dbReference type="EMBL" id="JAUSTY010000001">
    <property type="protein sequence ID" value="MDQ0164206.1"/>
    <property type="molecule type" value="Genomic_DNA"/>
</dbReference>
<dbReference type="PROSITE" id="PS00455">
    <property type="entry name" value="AMP_BINDING"/>
    <property type="match status" value="1"/>
</dbReference>
<dbReference type="Pfam" id="PF00501">
    <property type="entry name" value="AMP-binding"/>
    <property type="match status" value="1"/>
</dbReference>
<keyword evidence="3" id="KW-0596">Phosphopantetheine</keyword>
<dbReference type="PIRSF" id="PIRSF001617">
    <property type="entry name" value="Alpha-AR"/>
    <property type="match status" value="1"/>
</dbReference>
<dbReference type="Gene3D" id="1.10.1200.10">
    <property type="entry name" value="ACP-like"/>
    <property type="match status" value="1"/>
</dbReference>
<dbReference type="InterPro" id="IPR036736">
    <property type="entry name" value="ACP-like_sf"/>
</dbReference>
<accession>A0ABT9VT91</accession>
<evidence type="ECO:0000259" key="6">
    <source>
        <dbReference type="PROSITE" id="PS50075"/>
    </source>
</evidence>
<keyword evidence="5" id="KW-0436">Ligase</keyword>
<dbReference type="InterPro" id="IPR025110">
    <property type="entry name" value="AMP-bd_C"/>
</dbReference>